<dbReference type="Proteomes" id="UP000198398">
    <property type="component" value="Chromosome"/>
</dbReference>
<feature type="transmembrane region" description="Helical" evidence="1">
    <location>
        <begin position="63"/>
        <end position="83"/>
    </location>
</feature>
<feature type="transmembrane region" description="Helical" evidence="1">
    <location>
        <begin position="291"/>
        <end position="310"/>
    </location>
</feature>
<feature type="transmembrane region" description="Helical" evidence="1">
    <location>
        <begin position="95"/>
        <end position="117"/>
    </location>
</feature>
<gene>
    <name evidence="2" type="ORF">CFK39_05760</name>
</gene>
<evidence type="ECO:0000256" key="1">
    <source>
        <dbReference type="SAM" id="Phobius"/>
    </source>
</evidence>
<evidence type="ECO:0000313" key="2">
    <source>
        <dbReference type="EMBL" id="ASK65420.1"/>
    </source>
</evidence>
<dbReference type="EMBL" id="CP022316">
    <property type="protein sequence ID" value="ASK65420.1"/>
    <property type="molecule type" value="Genomic_DNA"/>
</dbReference>
<accession>A0A220UBL1</accession>
<keyword evidence="1" id="KW-1133">Transmembrane helix</keyword>
<organism evidence="2 3">
    <name type="scientific">Brachybacterium avium</name>
    <dbReference type="NCBI Taxonomy" id="2017485"/>
    <lineage>
        <taxon>Bacteria</taxon>
        <taxon>Bacillati</taxon>
        <taxon>Actinomycetota</taxon>
        <taxon>Actinomycetes</taxon>
        <taxon>Micrococcales</taxon>
        <taxon>Dermabacteraceae</taxon>
        <taxon>Brachybacterium</taxon>
    </lineage>
</organism>
<keyword evidence="1" id="KW-0472">Membrane</keyword>
<name>A0A220UBL1_9MICO</name>
<sequence length="326" mass="33028">MTTPGTPSVPSAAPAPVSDGPRLRPLALTVAVLATADVLVSIVRSPSLLPTGASEVAELAVQAFVLASTVVSVLLAIAVILLVQRATSRDGRTPLPALLALGLLTLALLLDPLWTAFSAFLVPTFGSVGGSSTSVQLLALGTHGLDLLCTLALGLLALLLGIRGTAAPRTGRAHARPLHLALALCILAVVAAVLLPVNLVSGRFLISGSSVVAALAAVPGLLAGIAHVLLVPIGGLLIARTMGASRWLTWAVLAALWTSAIAANLFIRLLIVQLTLGAGPEVFSLWNGLSVAVQVIAALAILVLAVLVLVRVRRPRQAGVEAGPTA</sequence>
<dbReference type="RefSeq" id="WP_089064661.1">
    <property type="nucleotide sequence ID" value="NZ_CP022316.1"/>
</dbReference>
<protein>
    <submittedName>
        <fullName evidence="2">Uncharacterized protein</fullName>
    </submittedName>
</protein>
<evidence type="ECO:0000313" key="3">
    <source>
        <dbReference type="Proteomes" id="UP000198398"/>
    </source>
</evidence>
<dbReference type="KEGG" id="brv:CFK39_05760"/>
<proteinExistence type="predicted"/>
<keyword evidence="3" id="KW-1185">Reference proteome</keyword>
<reference evidence="3" key="1">
    <citation type="submission" date="2017-07" db="EMBL/GenBank/DDBJ databases">
        <title>Brachybacterium sp. VR2415.</title>
        <authorList>
            <person name="Tak E.J."/>
            <person name="Bae J.-W."/>
        </authorList>
    </citation>
    <scope>NUCLEOTIDE SEQUENCE [LARGE SCALE GENOMIC DNA]</scope>
    <source>
        <strain evidence="3">VR2415</strain>
    </source>
</reference>
<keyword evidence="1" id="KW-0812">Transmembrane</keyword>
<dbReference type="AlphaFoldDB" id="A0A220UBL1"/>
<feature type="transmembrane region" description="Helical" evidence="1">
    <location>
        <begin position="211"/>
        <end position="238"/>
    </location>
</feature>
<feature type="transmembrane region" description="Helical" evidence="1">
    <location>
        <begin position="250"/>
        <end position="271"/>
    </location>
</feature>
<feature type="transmembrane region" description="Helical" evidence="1">
    <location>
        <begin position="180"/>
        <end position="199"/>
    </location>
</feature>
<feature type="transmembrane region" description="Helical" evidence="1">
    <location>
        <begin position="137"/>
        <end position="160"/>
    </location>
</feature>